<dbReference type="RefSeq" id="WP_239130601.1">
    <property type="nucleotide sequence ID" value="NZ_BAAAYJ010000099.1"/>
</dbReference>
<evidence type="ECO:0000259" key="1">
    <source>
        <dbReference type="Pfam" id="PF01370"/>
    </source>
</evidence>
<dbReference type="PANTHER" id="PTHR43245:SF13">
    <property type="entry name" value="UDP-D-APIOSE_UDP-D-XYLOSE SYNTHASE 2"/>
    <property type="match status" value="1"/>
</dbReference>
<protein>
    <submittedName>
        <fullName evidence="2">Reductase</fullName>
    </submittedName>
</protein>
<reference evidence="2" key="1">
    <citation type="submission" date="2021-01" db="EMBL/GenBank/DDBJ databases">
        <title>Whole genome shotgun sequence of Actinoplanes nipponensis NBRC 14063.</title>
        <authorList>
            <person name="Komaki H."/>
            <person name="Tamura T."/>
        </authorList>
    </citation>
    <scope>NUCLEOTIDE SEQUENCE</scope>
    <source>
        <strain evidence="2">NBRC 14063</strain>
    </source>
</reference>
<dbReference type="InterPro" id="IPR050177">
    <property type="entry name" value="Lipid_A_modif_metabolic_enz"/>
</dbReference>
<sequence>MRLLILGGSWFLGRSIAEVALADGWQVSTFNRGTHPDLPEVDAVHGDRTSVEDFRRLASHGPWDAVIDCIAFTPRDTYRGALALAPVVGHYVVMSTVNAYTGWPDLPLSENSARYECPVDADADYAAEHGELIQYGTLKAGCEQAVRQAIGDERTTVLRPGVILGPHEYVGRLPWWLLRAAAGGQMLAPAPADRPIQPIDARDLAAFALRCARQRIAGDINVTAPIGHASFADLVDACAEVTAAGAEPVWVDPTWLAQQGVGEWTELPLWRTRAGVWNVDSSRAQAAGLTCRPLRETVADTWSWMTGGGEAVKEEQGEAARAAEHGLSAEREAALLDRWRQLR</sequence>
<proteinExistence type="predicted"/>
<dbReference type="InterPro" id="IPR001509">
    <property type="entry name" value="Epimerase_deHydtase"/>
</dbReference>
<dbReference type="SUPFAM" id="SSF51735">
    <property type="entry name" value="NAD(P)-binding Rossmann-fold domains"/>
    <property type="match status" value="1"/>
</dbReference>
<dbReference type="Proteomes" id="UP000647172">
    <property type="component" value="Unassembled WGS sequence"/>
</dbReference>
<organism evidence="2 3">
    <name type="scientific">Actinoplanes nipponensis</name>
    <dbReference type="NCBI Taxonomy" id="135950"/>
    <lineage>
        <taxon>Bacteria</taxon>
        <taxon>Bacillati</taxon>
        <taxon>Actinomycetota</taxon>
        <taxon>Actinomycetes</taxon>
        <taxon>Micromonosporales</taxon>
        <taxon>Micromonosporaceae</taxon>
        <taxon>Actinoplanes</taxon>
    </lineage>
</organism>
<accession>A0A919JIS5</accession>
<dbReference type="EMBL" id="BOMQ01000060">
    <property type="protein sequence ID" value="GIE51508.1"/>
    <property type="molecule type" value="Genomic_DNA"/>
</dbReference>
<keyword evidence="3" id="KW-1185">Reference proteome</keyword>
<dbReference type="Gene3D" id="3.40.50.720">
    <property type="entry name" value="NAD(P)-binding Rossmann-like Domain"/>
    <property type="match status" value="1"/>
</dbReference>
<dbReference type="AlphaFoldDB" id="A0A919JIS5"/>
<gene>
    <name evidence="2" type="ORF">Ani05nite_50420</name>
</gene>
<evidence type="ECO:0000313" key="2">
    <source>
        <dbReference type="EMBL" id="GIE51508.1"/>
    </source>
</evidence>
<feature type="domain" description="NAD-dependent epimerase/dehydratase" evidence="1">
    <location>
        <begin position="4"/>
        <end position="214"/>
    </location>
</feature>
<evidence type="ECO:0000313" key="3">
    <source>
        <dbReference type="Proteomes" id="UP000647172"/>
    </source>
</evidence>
<name>A0A919JIS5_9ACTN</name>
<comment type="caution">
    <text evidence="2">The sequence shown here is derived from an EMBL/GenBank/DDBJ whole genome shotgun (WGS) entry which is preliminary data.</text>
</comment>
<dbReference type="Pfam" id="PF01370">
    <property type="entry name" value="Epimerase"/>
    <property type="match status" value="1"/>
</dbReference>
<dbReference type="InterPro" id="IPR036291">
    <property type="entry name" value="NAD(P)-bd_dom_sf"/>
</dbReference>
<dbReference type="PANTHER" id="PTHR43245">
    <property type="entry name" value="BIFUNCTIONAL POLYMYXIN RESISTANCE PROTEIN ARNA"/>
    <property type="match status" value="1"/>
</dbReference>